<feature type="compositionally biased region" description="Polar residues" evidence="1">
    <location>
        <begin position="94"/>
        <end position="114"/>
    </location>
</feature>
<dbReference type="OrthoDB" id="229248at2157"/>
<feature type="region of interest" description="Disordered" evidence="1">
    <location>
        <begin position="71"/>
        <end position="451"/>
    </location>
</feature>
<feature type="compositionally biased region" description="Basic and acidic residues" evidence="1">
    <location>
        <begin position="122"/>
        <end position="136"/>
    </location>
</feature>
<dbReference type="Proteomes" id="UP000281431">
    <property type="component" value="Unassembled WGS sequence"/>
</dbReference>
<feature type="region of interest" description="Disordered" evidence="1">
    <location>
        <begin position="508"/>
        <end position="536"/>
    </location>
</feature>
<dbReference type="EMBL" id="REFZ01000015">
    <property type="protein sequence ID" value="RQG98429.1"/>
    <property type="molecule type" value="Genomic_DNA"/>
</dbReference>
<proteinExistence type="predicted"/>
<feature type="compositionally biased region" description="Basic and acidic residues" evidence="1">
    <location>
        <begin position="414"/>
        <end position="429"/>
    </location>
</feature>
<feature type="compositionally biased region" description="Acidic residues" evidence="1">
    <location>
        <begin position="281"/>
        <end position="306"/>
    </location>
</feature>
<feature type="compositionally biased region" description="Acidic residues" evidence="1">
    <location>
        <begin position="174"/>
        <end position="190"/>
    </location>
</feature>
<feature type="compositionally biased region" description="Low complexity" evidence="1">
    <location>
        <begin position="371"/>
        <end position="394"/>
    </location>
</feature>
<keyword evidence="3" id="KW-1185">Reference proteome</keyword>
<sequence length="590" mass="62147">MSPRFTDDDVDKPVESTAGELIGTVASIEDDAVLVRPSPGVLDSIRARLGWKRAREDAIVIHEDAVVEASEGVLVLETEPPDRPEFADGVESESAPTTDRPSSTETATDSTPESLETGETDADGRFEAGSGRRVEPTDAEATGETEIPPVGEEPSEVDEADRADRDRPGVADPELIEAIDEQRDEDEGRDDGERRDGGETESEMAGSTGTESPTEEEAGADTRLGVREESPDGVDDGHRVDSSSVSDEGADASDVGVEATTAGGTHETERSASIDSGPDVEAPEETGGIEEDTGGESESEGADLTDELGRDVATDPDEMPGTEIGADSDRSPATPADEDAAEHVDAGVDLEGAIDATEADVDSDPLERRSSAVGETETEATSAEASADSGAAVAIEHRPGTASERYVVDQLVDVEPRSGRERKSDREGRLAGAQEGASERAKATRERSTGAEIAMLEPQRIAFEQGLAIQRRSIRLTGSALETQATVQRRTLEAAALAASAPLSATASTVESALPRERTRVRDRSGDDGGSNREPRLELVDGIDSMYRSRLEEAGITSLDDLAAADVETVADAAEVTEKRAIDWIERVDG</sequence>
<dbReference type="AlphaFoldDB" id="A0A3N6PEX8"/>
<feature type="compositionally biased region" description="Basic and acidic residues" evidence="1">
    <location>
        <begin position="224"/>
        <end position="241"/>
    </location>
</feature>
<dbReference type="SUPFAM" id="SSF47794">
    <property type="entry name" value="Rad51 N-terminal domain-like"/>
    <property type="match status" value="1"/>
</dbReference>
<dbReference type="InterPro" id="IPR010995">
    <property type="entry name" value="DNA_repair_Rad51/TF_NusA_a-hlx"/>
</dbReference>
<organism evidence="2 3">
    <name type="scientific">Natrarchaeobius chitinivorans</name>
    <dbReference type="NCBI Taxonomy" id="1679083"/>
    <lineage>
        <taxon>Archaea</taxon>
        <taxon>Methanobacteriati</taxon>
        <taxon>Methanobacteriota</taxon>
        <taxon>Stenosarchaea group</taxon>
        <taxon>Halobacteria</taxon>
        <taxon>Halobacteriales</taxon>
        <taxon>Natrialbaceae</taxon>
        <taxon>Natrarchaeobius</taxon>
    </lineage>
</organism>
<evidence type="ECO:0008006" key="4">
    <source>
        <dbReference type="Google" id="ProtNLM"/>
    </source>
</evidence>
<comment type="caution">
    <text evidence="2">The sequence shown here is derived from an EMBL/GenBank/DDBJ whole genome shotgun (WGS) entry which is preliminary data.</text>
</comment>
<feature type="compositionally biased region" description="Basic and acidic residues" evidence="1">
    <location>
        <begin position="160"/>
        <end position="169"/>
    </location>
</feature>
<evidence type="ECO:0000313" key="2">
    <source>
        <dbReference type="EMBL" id="RQG98429.1"/>
    </source>
</evidence>
<evidence type="ECO:0000256" key="1">
    <source>
        <dbReference type="SAM" id="MobiDB-lite"/>
    </source>
</evidence>
<accession>A0A3N6PEX8</accession>
<gene>
    <name evidence="2" type="ORF">EA472_17575</name>
</gene>
<feature type="compositionally biased region" description="Low complexity" evidence="1">
    <location>
        <begin position="255"/>
        <end position="265"/>
    </location>
</feature>
<name>A0A3N6PEX8_NATCH</name>
<feature type="compositionally biased region" description="Basic and acidic residues" evidence="1">
    <location>
        <begin position="437"/>
        <end position="449"/>
    </location>
</feature>
<dbReference type="Gene3D" id="1.10.150.20">
    <property type="entry name" value="5' to 3' exonuclease, C-terminal subdomain"/>
    <property type="match status" value="1"/>
</dbReference>
<dbReference type="GO" id="GO:0000166">
    <property type="term" value="F:nucleotide binding"/>
    <property type="evidence" value="ECO:0007669"/>
    <property type="project" value="InterPro"/>
</dbReference>
<feature type="compositionally biased region" description="Basic and acidic residues" evidence="1">
    <location>
        <begin position="514"/>
        <end position="536"/>
    </location>
</feature>
<protein>
    <recommendedName>
        <fullName evidence="4">Helix-hairpin-helix domain-containing protein</fullName>
    </recommendedName>
</protein>
<reference evidence="2 3" key="1">
    <citation type="submission" date="2018-10" db="EMBL/GenBank/DDBJ databases">
        <title>Natrarchaeobius chitinivorans gen. nov., sp. nov., and Natrarchaeobius haloalkaliphilus sp. nov., alkaliphilic, chitin-utilizing haloarchaea from hypersaline alkaline lakes.</title>
        <authorList>
            <person name="Sorokin D.Y."/>
            <person name="Elcheninov A.G."/>
            <person name="Kostrikina N.A."/>
            <person name="Bale N.J."/>
            <person name="Sinninghe Damste J.S."/>
            <person name="Khijniak T.V."/>
            <person name="Kublanov I.V."/>
            <person name="Toshchakov S.V."/>
        </authorList>
    </citation>
    <scope>NUCLEOTIDE SEQUENCE [LARGE SCALE GENOMIC DNA]</scope>
    <source>
        <strain evidence="2 3">AArcht7</strain>
    </source>
</reference>
<evidence type="ECO:0000313" key="3">
    <source>
        <dbReference type="Proteomes" id="UP000281431"/>
    </source>
</evidence>
<dbReference type="Pfam" id="PF14520">
    <property type="entry name" value="HHH_5"/>
    <property type="match status" value="1"/>
</dbReference>